<dbReference type="eggNOG" id="COG3655">
    <property type="taxonomic scope" value="Bacteria"/>
</dbReference>
<feature type="domain" description="HTH cro/C1-type" evidence="1">
    <location>
        <begin position="9"/>
        <end position="64"/>
    </location>
</feature>
<organism evidence="2 3">
    <name type="scientific">Nocardia farcinica (strain IFM 10152)</name>
    <dbReference type="NCBI Taxonomy" id="247156"/>
    <lineage>
        <taxon>Bacteria</taxon>
        <taxon>Bacillati</taxon>
        <taxon>Actinomycetota</taxon>
        <taxon>Actinomycetes</taxon>
        <taxon>Mycobacteriales</taxon>
        <taxon>Nocardiaceae</taxon>
        <taxon>Nocardia</taxon>
    </lineage>
</organism>
<dbReference type="HOGENOM" id="CLU_033540_0_1_11"/>
<dbReference type="GeneID" id="61135371"/>
<keyword evidence="3" id="KW-1185">Reference proteome</keyword>
<keyword evidence="2" id="KW-0238">DNA-binding</keyword>
<dbReference type="OrthoDB" id="3210663at2"/>
<proteinExistence type="predicted"/>
<dbReference type="KEGG" id="nfa:NFA_47740"/>
<dbReference type="Gene3D" id="1.10.260.40">
    <property type="entry name" value="lambda repressor-like DNA-binding domains"/>
    <property type="match status" value="1"/>
</dbReference>
<dbReference type="SMART" id="SM00530">
    <property type="entry name" value="HTH_XRE"/>
    <property type="match status" value="1"/>
</dbReference>
<dbReference type="EMBL" id="AP006618">
    <property type="protein sequence ID" value="BAD59626.1"/>
    <property type="molecule type" value="Genomic_DNA"/>
</dbReference>
<dbReference type="GO" id="GO:0003677">
    <property type="term" value="F:DNA binding"/>
    <property type="evidence" value="ECO:0007669"/>
    <property type="project" value="UniProtKB-KW"/>
</dbReference>
<dbReference type="InterPro" id="IPR001387">
    <property type="entry name" value="Cro/C1-type_HTH"/>
</dbReference>
<dbReference type="SUPFAM" id="SSF47413">
    <property type="entry name" value="lambda repressor-like DNA-binding domains"/>
    <property type="match status" value="1"/>
</dbReference>
<protein>
    <submittedName>
        <fullName evidence="2">Putative DNA-binding protein</fullName>
    </submittedName>
</protein>
<evidence type="ECO:0000313" key="3">
    <source>
        <dbReference type="Proteomes" id="UP000006820"/>
    </source>
</evidence>
<dbReference type="STRING" id="247156.NFA_47740"/>
<dbReference type="Proteomes" id="UP000006820">
    <property type="component" value="Chromosome"/>
</dbReference>
<dbReference type="AlphaFoldDB" id="Q5YQB5"/>
<evidence type="ECO:0000259" key="1">
    <source>
        <dbReference type="PROSITE" id="PS50943"/>
    </source>
</evidence>
<dbReference type="Pfam" id="PF01381">
    <property type="entry name" value="HTH_3"/>
    <property type="match status" value="1"/>
</dbReference>
<accession>Q5YQB5</accession>
<dbReference type="InterPro" id="IPR010982">
    <property type="entry name" value="Lambda_DNA-bd_dom_sf"/>
</dbReference>
<gene>
    <name evidence="2" type="ordered locus">NFA_47740</name>
</gene>
<dbReference type="PROSITE" id="PS50943">
    <property type="entry name" value="HTH_CROC1"/>
    <property type="match status" value="1"/>
</dbReference>
<dbReference type="RefSeq" id="WP_011211310.1">
    <property type="nucleotide sequence ID" value="NC_006361.1"/>
</dbReference>
<name>Q5YQB5_NOCFA</name>
<evidence type="ECO:0000313" key="2">
    <source>
        <dbReference type="EMBL" id="BAD59626.1"/>
    </source>
</evidence>
<dbReference type="CDD" id="cd00093">
    <property type="entry name" value="HTH_XRE"/>
    <property type="match status" value="1"/>
</dbReference>
<sequence>MGGDLGERVRSVRKRRGLTQRELADASGLSVSLIRKLEQGDRPNVRVETARKLAVALRVRTSALQAGHTDAEHADAETSNLWEPVRRALVVPVRTDDADDPPTSRGVEAAVRALAPLVDGHRYRDIAQVLPGLLADAETLDDHEGRVIRARLLSLVAFLLVGNRQFDVAAMTVDRAVDAAPERGIAVGAINSLIWSHLRQGNLAAARDLAVEWADDLEPARFSTATPGRLAPWGRFWLYVANVCVRDNSPGATADALSLARSAAVRIGREMIYDRLPHRAFGPITVAQATAECAVTAQQPRQVLTIAEALPTAVPAATIGNRLRHRLDVANAHTQLRQYGEAVAVLREVRAIAPEWIVQQRYARDILGAVVEGRRTLTADMRELADFIRLEY</sequence>
<reference evidence="2 3" key="1">
    <citation type="journal article" date="2004" name="Proc. Natl. Acad. Sci. U.S.A.">
        <title>The complete genomic sequence of Nocardia farcinica IFM 10152.</title>
        <authorList>
            <person name="Ishikawa J."/>
            <person name="Yamashita A."/>
            <person name="Mikami Y."/>
            <person name="Hoshino Y."/>
            <person name="Kurita H."/>
            <person name="Hotta K."/>
            <person name="Shiba T."/>
            <person name="Hattori M."/>
        </authorList>
    </citation>
    <scope>NUCLEOTIDE SEQUENCE [LARGE SCALE GENOMIC DNA]</scope>
    <source>
        <strain evidence="2 3">IFM 10152</strain>
    </source>
</reference>